<keyword evidence="1" id="KW-1133">Transmembrane helix</keyword>
<sequence length="98" mass="11608">MWFLGTQIARYYNWCMDVPSHPPLWRVILYFSFSVIASIPPLYMLSMPYLGAYFAISHTTIVAAFLLFVWGRIKHFEKQWQTDKSIHTPNTQTSFKKK</sequence>
<dbReference type="EMBL" id="FWFX01000011">
    <property type="protein sequence ID" value="SLN61158.1"/>
    <property type="molecule type" value="Genomic_DNA"/>
</dbReference>
<gene>
    <name evidence="2" type="ORF">ROA7450_03156</name>
</gene>
<keyword evidence="1" id="KW-0472">Membrane</keyword>
<feature type="transmembrane region" description="Helical" evidence="1">
    <location>
        <begin position="24"/>
        <end position="44"/>
    </location>
</feature>
<feature type="transmembrane region" description="Helical" evidence="1">
    <location>
        <begin position="50"/>
        <end position="70"/>
    </location>
</feature>
<keyword evidence="3" id="KW-1185">Reference proteome</keyword>
<dbReference type="Proteomes" id="UP000193061">
    <property type="component" value="Unassembled WGS sequence"/>
</dbReference>
<organism evidence="2 3">
    <name type="scientific">Roseovarius albus</name>
    <dbReference type="NCBI Taxonomy" id="1247867"/>
    <lineage>
        <taxon>Bacteria</taxon>
        <taxon>Pseudomonadati</taxon>
        <taxon>Pseudomonadota</taxon>
        <taxon>Alphaproteobacteria</taxon>
        <taxon>Rhodobacterales</taxon>
        <taxon>Roseobacteraceae</taxon>
        <taxon>Roseovarius</taxon>
    </lineage>
</organism>
<protein>
    <submittedName>
        <fullName evidence="2">Uncharacterized protein</fullName>
    </submittedName>
</protein>
<keyword evidence="1" id="KW-0812">Transmembrane</keyword>
<accession>A0A1X6ZVR2</accession>
<evidence type="ECO:0000256" key="1">
    <source>
        <dbReference type="SAM" id="Phobius"/>
    </source>
</evidence>
<reference evidence="2 3" key="1">
    <citation type="submission" date="2017-03" db="EMBL/GenBank/DDBJ databases">
        <authorList>
            <person name="Afonso C.L."/>
            <person name="Miller P.J."/>
            <person name="Scott M.A."/>
            <person name="Spackman E."/>
            <person name="Goraichik I."/>
            <person name="Dimitrov K.M."/>
            <person name="Suarez D.L."/>
            <person name="Swayne D.E."/>
        </authorList>
    </citation>
    <scope>NUCLEOTIDE SEQUENCE [LARGE SCALE GENOMIC DNA]</scope>
    <source>
        <strain evidence="2 3">CECT 7450</strain>
    </source>
</reference>
<proteinExistence type="predicted"/>
<evidence type="ECO:0000313" key="2">
    <source>
        <dbReference type="EMBL" id="SLN61158.1"/>
    </source>
</evidence>
<name>A0A1X6ZVR2_9RHOB</name>
<dbReference type="AlphaFoldDB" id="A0A1X6ZVR2"/>
<evidence type="ECO:0000313" key="3">
    <source>
        <dbReference type="Proteomes" id="UP000193061"/>
    </source>
</evidence>